<keyword evidence="1" id="KW-0862">Zinc</keyword>
<organism evidence="3 4">
    <name type="scientific">Brenthis ino</name>
    <name type="common">lesser marbled fritillary</name>
    <dbReference type="NCBI Taxonomy" id="405034"/>
    <lineage>
        <taxon>Eukaryota</taxon>
        <taxon>Metazoa</taxon>
        <taxon>Ecdysozoa</taxon>
        <taxon>Arthropoda</taxon>
        <taxon>Hexapoda</taxon>
        <taxon>Insecta</taxon>
        <taxon>Pterygota</taxon>
        <taxon>Neoptera</taxon>
        <taxon>Endopterygota</taxon>
        <taxon>Lepidoptera</taxon>
        <taxon>Glossata</taxon>
        <taxon>Ditrysia</taxon>
        <taxon>Papilionoidea</taxon>
        <taxon>Nymphalidae</taxon>
        <taxon>Heliconiinae</taxon>
        <taxon>Argynnini</taxon>
        <taxon>Brenthis</taxon>
    </lineage>
</organism>
<dbReference type="InterPro" id="IPR001878">
    <property type="entry name" value="Znf_CCHC"/>
</dbReference>
<evidence type="ECO:0000256" key="1">
    <source>
        <dbReference type="PROSITE-ProRule" id="PRU00047"/>
    </source>
</evidence>
<dbReference type="Gene3D" id="4.10.60.10">
    <property type="entry name" value="Zinc finger, CCHC-type"/>
    <property type="match status" value="1"/>
</dbReference>
<dbReference type="InterPro" id="IPR036875">
    <property type="entry name" value="Znf_CCHC_sf"/>
</dbReference>
<dbReference type="AlphaFoldDB" id="A0A8J9YLF8"/>
<keyword evidence="1" id="KW-0863">Zinc-finger</keyword>
<feature type="domain" description="CCHC-type" evidence="2">
    <location>
        <begin position="210"/>
        <end position="225"/>
    </location>
</feature>
<dbReference type="Proteomes" id="UP000838878">
    <property type="component" value="Chromosome 9"/>
</dbReference>
<dbReference type="GO" id="GO:0008270">
    <property type="term" value="F:zinc ion binding"/>
    <property type="evidence" value="ECO:0007669"/>
    <property type="project" value="UniProtKB-KW"/>
</dbReference>
<evidence type="ECO:0000313" key="4">
    <source>
        <dbReference type="Proteomes" id="UP000838878"/>
    </source>
</evidence>
<reference evidence="3" key="1">
    <citation type="submission" date="2021-12" db="EMBL/GenBank/DDBJ databases">
        <authorList>
            <person name="Martin H S."/>
        </authorList>
    </citation>
    <scope>NUCLEOTIDE SEQUENCE</scope>
</reference>
<evidence type="ECO:0000259" key="2">
    <source>
        <dbReference type="PROSITE" id="PS50158"/>
    </source>
</evidence>
<evidence type="ECO:0000313" key="3">
    <source>
        <dbReference type="EMBL" id="CAH0731010.1"/>
    </source>
</evidence>
<dbReference type="EMBL" id="OV170229">
    <property type="protein sequence ID" value="CAH0731010.1"/>
    <property type="molecule type" value="Genomic_DNA"/>
</dbReference>
<proteinExistence type="predicted"/>
<keyword evidence="4" id="KW-1185">Reference proteome</keyword>
<protein>
    <recommendedName>
        <fullName evidence="2">CCHC-type domain-containing protein</fullName>
    </recommendedName>
</protein>
<dbReference type="OrthoDB" id="413361at2759"/>
<keyword evidence="1" id="KW-0479">Metal-binding</keyword>
<gene>
    <name evidence="3" type="ORF">BINO364_LOCUS15927</name>
</gene>
<dbReference type="SMART" id="SM00343">
    <property type="entry name" value="ZnF_C2HC"/>
    <property type="match status" value="1"/>
</dbReference>
<feature type="non-terminal residue" evidence="3">
    <location>
        <position position="239"/>
    </location>
</feature>
<dbReference type="SUPFAM" id="SSF57756">
    <property type="entry name" value="Retrovirus zinc finger-like domains"/>
    <property type="match status" value="1"/>
</dbReference>
<dbReference type="PROSITE" id="PS50158">
    <property type="entry name" value="ZF_CCHC"/>
    <property type="match status" value="1"/>
</dbReference>
<accession>A0A8J9YLF8</accession>
<dbReference type="Pfam" id="PF14223">
    <property type="entry name" value="Retrotran_gag_2"/>
    <property type="match status" value="1"/>
</dbReference>
<dbReference type="Pfam" id="PF00098">
    <property type="entry name" value="zf-CCHC"/>
    <property type="match status" value="1"/>
</dbReference>
<sequence>MDKGDAQIEKLKNGETFLLWKFEFNIYIKAANLTTTISSNAKEEDKKSDALITKDAMVQRIIINSIDRKLKGHILKCKNALEMYTKLCNIFGGSEQRNKASLLQEFFTYKLQEGRSLSELISDIENLQFRLNQLGENVNEQMVMSKILSCLSSNLNYFITAWESMADDKKTLTNLTNRILSEEKRILKSSETEKQLAVQATKKNASSIIKCFKCNKSGHMKKDCKACSMCKRNNHEEKD</sequence>
<name>A0A8J9YLF8_9NEOP</name>
<dbReference type="GO" id="GO:0003676">
    <property type="term" value="F:nucleic acid binding"/>
    <property type="evidence" value="ECO:0007669"/>
    <property type="project" value="InterPro"/>
</dbReference>